<sequence length="269" mass="31107">MKTIFTIIISTILFSSCNTHIAKNSLNDESIQNIGLDHLIHKKELKIFAKFDTPLNYTRKQNLTDFGRWLNNISLKNDNVPVYTYNGQAKPNPNIYVGVLDLEQPTKNIQFNENGVISLRAEYFFQAKKYDKLDALAKIPTNPIPYTKYINGDYSYKKFKEYLTYYLENSNPSTIKYLLEPIPFKDLQIGDVLFQKGATKSHAVIVMDMSTDNKGNKLYILAQTYYPSQDIQIITNPSNDYISPWHEAAEGIILTPEWRFLSSDLMRFK</sequence>
<keyword evidence="2" id="KW-1185">Reference proteome</keyword>
<evidence type="ECO:0000313" key="2">
    <source>
        <dbReference type="Proteomes" id="UP000199149"/>
    </source>
</evidence>
<organism evidence="1 2">
    <name type="scientific">Algoriella xinjiangensis</name>
    <dbReference type="NCBI Taxonomy" id="684065"/>
    <lineage>
        <taxon>Bacteria</taxon>
        <taxon>Pseudomonadati</taxon>
        <taxon>Bacteroidota</taxon>
        <taxon>Flavobacteriia</taxon>
        <taxon>Flavobacteriales</taxon>
        <taxon>Weeksellaceae</taxon>
        <taxon>Algoriella</taxon>
    </lineage>
</organism>
<dbReference type="PROSITE" id="PS51257">
    <property type="entry name" value="PROKAR_LIPOPROTEIN"/>
    <property type="match status" value="1"/>
</dbReference>
<dbReference type="OrthoDB" id="5511471at2"/>
<accession>A0A1I5A6A5</accession>
<gene>
    <name evidence="1" type="ORF">SAMN05421738_11570</name>
</gene>
<evidence type="ECO:0000313" key="1">
    <source>
        <dbReference type="EMBL" id="SFN57739.1"/>
    </source>
</evidence>
<evidence type="ECO:0008006" key="3">
    <source>
        <dbReference type="Google" id="ProtNLM"/>
    </source>
</evidence>
<dbReference type="EMBL" id="FOUZ01000015">
    <property type="protein sequence ID" value="SFN57739.1"/>
    <property type="molecule type" value="Genomic_DNA"/>
</dbReference>
<dbReference type="RefSeq" id="WP_092909597.1">
    <property type="nucleotide sequence ID" value="NZ_FOUZ01000015.1"/>
</dbReference>
<proteinExistence type="predicted"/>
<name>A0A1I5A6A5_9FLAO</name>
<dbReference type="Proteomes" id="UP000199149">
    <property type="component" value="Unassembled WGS sequence"/>
</dbReference>
<dbReference type="Pfam" id="PF16138">
    <property type="entry name" value="DUF4846"/>
    <property type="match status" value="1"/>
</dbReference>
<reference evidence="2" key="1">
    <citation type="submission" date="2016-10" db="EMBL/GenBank/DDBJ databases">
        <authorList>
            <person name="Varghese N."/>
            <person name="Submissions S."/>
        </authorList>
    </citation>
    <scope>NUCLEOTIDE SEQUENCE [LARGE SCALE GENOMIC DNA]</scope>
    <source>
        <strain evidence="2">XJ109</strain>
    </source>
</reference>
<protein>
    <recommendedName>
        <fullName evidence="3">DUF4846 domain-containing protein</fullName>
    </recommendedName>
</protein>
<dbReference type="InterPro" id="IPR032315">
    <property type="entry name" value="DUF4846"/>
</dbReference>
<dbReference type="STRING" id="684065.SAMN05421738_11570"/>
<dbReference type="AlphaFoldDB" id="A0A1I5A6A5"/>